<proteinExistence type="predicted"/>
<evidence type="ECO:0000313" key="2">
    <source>
        <dbReference type="EMBL" id="EPC60407.1"/>
    </source>
</evidence>
<name>A0A829GP26_LACPA</name>
<dbReference type="Pfam" id="PF00535">
    <property type="entry name" value="Glycos_transf_2"/>
    <property type="match status" value="1"/>
</dbReference>
<gene>
    <name evidence="2" type="ORF">Lpp14_11070</name>
</gene>
<dbReference type="GO" id="GO:0016740">
    <property type="term" value="F:transferase activity"/>
    <property type="evidence" value="ECO:0007669"/>
    <property type="project" value="UniProtKB-KW"/>
</dbReference>
<protein>
    <submittedName>
        <fullName evidence="2">Glycosyltransferase-like protein</fullName>
    </submittedName>
</protein>
<dbReference type="InterPro" id="IPR001173">
    <property type="entry name" value="Glyco_trans_2-like"/>
</dbReference>
<dbReference type="PANTHER" id="PTHR43685">
    <property type="entry name" value="GLYCOSYLTRANSFERASE"/>
    <property type="match status" value="1"/>
</dbReference>
<comment type="caution">
    <text evidence="2">The sequence shown here is derived from an EMBL/GenBank/DDBJ whole genome shotgun (WGS) entry which is preliminary data.</text>
</comment>
<dbReference type="EMBL" id="ANJZ01000259">
    <property type="protein sequence ID" value="EPC60407.1"/>
    <property type="molecule type" value="Genomic_DNA"/>
</dbReference>
<dbReference type="PANTHER" id="PTHR43685:SF2">
    <property type="entry name" value="GLYCOSYLTRANSFERASE 2-LIKE DOMAIN-CONTAINING PROTEIN"/>
    <property type="match status" value="1"/>
</dbReference>
<feature type="domain" description="Glycosyltransferase 2-like" evidence="1">
    <location>
        <begin position="5"/>
        <end position="132"/>
    </location>
</feature>
<dbReference type="InterPro" id="IPR050834">
    <property type="entry name" value="Glycosyltransf_2"/>
</dbReference>
<evidence type="ECO:0000313" key="3">
    <source>
        <dbReference type="Proteomes" id="UP000014264"/>
    </source>
</evidence>
<dbReference type="InterPro" id="IPR029044">
    <property type="entry name" value="Nucleotide-diphossugar_trans"/>
</dbReference>
<evidence type="ECO:0000259" key="1">
    <source>
        <dbReference type="Pfam" id="PF00535"/>
    </source>
</evidence>
<organism evidence="2 3">
    <name type="scientific">Lacticaseibacillus paracasei subsp. paracasei Lpp14</name>
    <dbReference type="NCBI Taxonomy" id="1256204"/>
    <lineage>
        <taxon>Bacteria</taxon>
        <taxon>Bacillati</taxon>
        <taxon>Bacillota</taxon>
        <taxon>Bacilli</taxon>
        <taxon>Lactobacillales</taxon>
        <taxon>Lactobacillaceae</taxon>
        <taxon>Lacticaseibacillus</taxon>
    </lineage>
</organism>
<dbReference type="Proteomes" id="UP000014264">
    <property type="component" value="Unassembled WGS sequence"/>
</dbReference>
<dbReference type="CDD" id="cd00761">
    <property type="entry name" value="Glyco_tranf_GTA_type"/>
    <property type="match status" value="1"/>
</dbReference>
<dbReference type="SUPFAM" id="SSF53448">
    <property type="entry name" value="Nucleotide-diphospho-sugar transferases"/>
    <property type="match status" value="1"/>
</dbReference>
<accession>A0A829GP26</accession>
<keyword evidence="2" id="KW-0808">Transferase</keyword>
<reference evidence="2 3" key="1">
    <citation type="journal article" date="2013" name="PLoS ONE">
        <title>Lactobacillus paracasei comparative genomics: towards species pan-genome definition and exploitation of diversity.</title>
        <authorList>
            <person name="Smokvina T."/>
            <person name="Wels M."/>
            <person name="Polka J."/>
            <person name="Chervaux C."/>
            <person name="Brisse S."/>
            <person name="Boekhorst J."/>
            <person name="van Hylckama Vlieg J.E."/>
            <person name="Siezen R.J."/>
        </authorList>
    </citation>
    <scope>NUCLEOTIDE SEQUENCE [LARGE SCALE GENOMIC DNA]</scope>
    <source>
        <strain evidence="2 3">Lpp14</strain>
    </source>
</reference>
<dbReference type="AlphaFoldDB" id="A0A829GP26"/>
<sequence>MVKVSIIIPAYNAAATLNRAVQSVLKQTLNDFEILIVNNGSTDQTAAVMSHLIQADPRIHILQSMKGRSRARNQGLTKAQGTFIQFLDADDELAVNKLEVGSSYLTNHPNSSAYITAAKYQNDKRGDESIRQIPLTSAAPLLRANYLPMSAPLVRKSVLIKPFREDLEYNEDWLFWAENLYKKEIAVSSTVGTTIHITSANTMTQFDRMQMYECYVRGILKEEFSARGPRYWARDMRYALNYLLSASDATSEDLKLSKTMAWPIRFSRLLLAVPPLRAVITKKRNAVKARSQYG</sequence>
<dbReference type="Gene3D" id="3.90.550.10">
    <property type="entry name" value="Spore Coat Polysaccharide Biosynthesis Protein SpsA, Chain A"/>
    <property type="match status" value="1"/>
</dbReference>